<name>A0AB73ADU4_BACFG</name>
<dbReference type="EMBL" id="JGEU01000056">
    <property type="protein sequence ID" value="EYB07358.1"/>
    <property type="molecule type" value="Genomic_DNA"/>
</dbReference>
<dbReference type="AlphaFoldDB" id="A0AB73ADU4"/>
<comment type="caution">
    <text evidence="1">The sequence shown here is derived from an EMBL/GenBank/DDBJ whole genome shotgun (WGS) entry which is preliminary data.</text>
</comment>
<accession>A0AB73ADU4</accession>
<dbReference type="Proteomes" id="UP000021175">
    <property type="component" value="Unassembled WGS sequence"/>
</dbReference>
<gene>
    <name evidence="1" type="ORF">M119_4436</name>
</gene>
<organism evidence="1 2">
    <name type="scientific">Bacteroides fragilis str. 3783N1-6</name>
    <dbReference type="NCBI Taxonomy" id="1339310"/>
    <lineage>
        <taxon>Bacteria</taxon>
        <taxon>Pseudomonadati</taxon>
        <taxon>Bacteroidota</taxon>
        <taxon>Bacteroidia</taxon>
        <taxon>Bacteroidales</taxon>
        <taxon>Bacteroidaceae</taxon>
        <taxon>Bacteroides</taxon>
    </lineage>
</organism>
<evidence type="ECO:0000313" key="2">
    <source>
        <dbReference type="Proteomes" id="UP000021175"/>
    </source>
</evidence>
<evidence type="ECO:0000313" key="1">
    <source>
        <dbReference type="EMBL" id="EYB07358.1"/>
    </source>
</evidence>
<sequence length="44" mass="4928">MLNNSLKNKKSTNNTDLIYFLEEVSIICIICTFQSGCPNVAIFS</sequence>
<proteinExistence type="predicted"/>
<protein>
    <submittedName>
        <fullName evidence="1">Uncharacterized protein</fullName>
    </submittedName>
</protein>
<reference evidence="1 2" key="1">
    <citation type="submission" date="2014-02" db="EMBL/GenBank/DDBJ databases">
        <authorList>
            <person name="Sears C."/>
            <person name="Carroll K."/>
            <person name="Sack B.R."/>
            <person name="Qadri F."/>
            <person name="Myers L.L."/>
            <person name="Chung G.-T."/>
            <person name="Escheverria P."/>
            <person name="Fraser C.M."/>
            <person name="Sadzewicz L."/>
            <person name="Shefchek K.A."/>
            <person name="Tallon L."/>
            <person name="Das S.P."/>
            <person name="Daugherty S."/>
            <person name="Mongodin E.F."/>
        </authorList>
    </citation>
    <scope>NUCLEOTIDE SEQUENCE [LARGE SCALE GENOMIC DNA]</scope>
    <source>
        <strain evidence="1 2">3783N1-6</strain>
    </source>
</reference>